<dbReference type="RefSeq" id="WP_006981485.1">
    <property type="nucleotide sequence ID" value="NZ_ABVL01000013.1"/>
</dbReference>
<proteinExistence type="inferred from homology"/>
<evidence type="ECO:0008006" key="10">
    <source>
        <dbReference type="Google" id="ProtNLM"/>
    </source>
</evidence>
<evidence type="ECO:0000256" key="4">
    <source>
        <dbReference type="ARBA" id="ARBA00022801"/>
    </source>
</evidence>
<dbReference type="NCBIfam" id="TIGR00255">
    <property type="entry name" value="YicC/YloC family endoribonuclease"/>
    <property type="match status" value="1"/>
</dbReference>
<evidence type="ECO:0000256" key="2">
    <source>
        <dbReference type="ARBA" id="ARBA00022722"/>
    </source>
</evidence>
<dbReference type="eggNOG" id="COG1561">
    <property type="taxonomic scope" value="Bacteria"/>
</dbReference>
<evidence type="ECO:0000313" key="9">
    <source>
        <dbReference type="Proteomes" id="UP000005824"/>
    </source>
</evidence>
<evidence type="ECO:0000259" key="6">
    <source>
        <dbReference type="Pfam" id="PF03755"/>
    </source>
</evidence>
<dbReference type="AlphaFoldDB" id="B4D5H2"/>
<dbReference type="Pfam" id="PF08340">
    <property type="entry name" value="YicC-like_C"/>
    <property type="match status" value="1"/>
</dbReference>
<dbReference type="InterPro" id="IPR005229">
    <property type="entry name" value="YicC/YloC-like"/>
</dbReference>
<dbReference type="InterPro" id="IPR013551">
    <property type="entry name" value="YicC-like_C"/>
</dbReference>
<comment type="cofactor">
    <cofactor evidence="1">
        <name>a divalent metal cation</name>
        <dbReference type="ChEBI" id="CHEBI:60240"/>
    </cofactor>
</comment>
<evidence type="ECO:0000256" key="3">
    <source>
        <dbReference type="ARBA" id="ARBA00022759"/>
    </source>
</evidence>
<keyword evidence="2" id="KW-0540">Nuclease</keyword>
<gene>
    <name evidence="8" type="ORF">CfE428DRAFT_4161</name>
</gene>
<dbReference type="InParanoid" id="B4D5H2"/>
<dbReference type="GO" id="GO:0004521">
    <property type="term" value="F:RNA endonuclease activity"/>
    <property type="evidence" value="ECO:0007669"/>
    <property type="project" value="InterPro"/>
</dbReference>
<accession>B4D5H2</accession>
<keyword evidence="9" id="KW-1185">Reference proteome</keyword>
<dbReference type="Proteomes" id="UP000005824">
    <property type="component" value="Unassembled WGS sequence"/>
</dbReference>
<evidence type="ECO:0000313" key="8">
    <source>
        <dbReference type="EMBL" id="EDY18377.1"/>
    </source>
</evidence>
<dbReference type="PANTHER" id="PTHR30636">
    <property type="entry name" value="UPF0701 PROTEIN YICC"/>
    <property type="match status" value="1"/>
</dbReference>
<dbReference type="STRING" id="497964.CfE428DRAFT_4161"/>
<dbReference type="GO" id="GO:0016787">
    <property type="term" value="F:hydrolase activity"/>
    <property type="evidence" value="ECO:0007669"/>
    <property type="project" value="UniProtKB-KW"/>
</dbReference>
<dbReference type="FunCoup" id="B4D5H2">
    <property type="interactions" value="232"/>
</dbReference>
<comment type="similarity">
    <text evidence="5">Belongs to the YicC/YloC family.</text>
</comment>
<keyword evidence="4" id="KW-0378">Hydrolase</keyword>
<dbReference type="PANTHER" id="PTHR30636:SF3">
    <property type="entry name" value="UPF0701 PROTEIN YICC"/>
    <property type="match status" value="1"/>
</dbReference>
<dbReference type="Pfam" id="PF03755">
    <property type="entry name" value="YicC-like_N"/>
    <property type="match status" value="1"/>
</dbReference>
<dbReference type="InterPro" id="IPR013527">
    <property type="entry name" value="YicC-like_N"/>
</dbReference>
<feature type="domain" description="Endoribonuclease YicC-like C-terminal" evidence="7">
    <location>
        <begin position="174"/>
        <end position="292"/>
    </location>
</feature>
<comment type="caution">
    <text evidence="8">The sequence shown here is derived from an EMBL/GenBank/DDBJ whole genome shotgun (WGS) entry which is preliminary data.</text>
</comment>
<reference evidence="8 9" key="1">
    <citation type="journal article" date="2011" name="J. Bacteriol.">
        <title>Genome sequence of Chthoniobacter flavus Ellin428, an aerobic heterotrophic soil bacterium.</title>
        <authorList>
            <person name="Kant R."/>
            <person name="van Passel M.W."/>
            <person name="Palva A."/>
            <person name="Lucas S."/>
            <person name="Lapidus A."/>
            <person name="Glavina Del Rio T."/>
            <person name="Dalin E."/>
            <person name="Tice H."/>
            <person name="Bruce D."/>
            <person name="Goodwin L."/>
            <person name="Pitluck S."/>
            <person name="Larimer F.W."/>
            <person name="Land M.L."/>
            <person name="Hauser L."/>
            <person name="Sangwan P."/>
            <person name="de Vos W.M."/>
            <person name="Janssen P.H."/>
            <person name="Smidt H."/>
        </authorList>
    </citation>
    <scope>NUCLEOTIDE SEQUENCE [LARGE SCALE GENOMIC DNA]</scope>
    <source>
        <strain evidence="8 9">Ellin428</strain>
    </source>
</reference>
<evidence type="ECO:0000256" key="1">
    <source>
        <dbReference type="ARBA" id="ARBA00001968"/>
    </source>
</evidence>
<feature type="domain" description="Endoribonuclease YicC-like N-terminal" evidence="6">
    <location>
        <begin position="1"/>
        <end position="156"/>
    </location>
</feature>
<keyword evidence="3" id="KW-0255">Endonuclease</keyword>
<sequence length="292" mass="33103">MRSMTGYGRGQSSQNGSKISVELNSVNRKQSDVVVTLPRELTELEPRVRDVINAQVSRGRLNVVIAAHHTARPANAALALDTNLARIYYRAMVDLQKELNAAGEISIDTVLRAPGVLRMPEEEVSIDDMWPPVESALKEALADLVKMREREGKHLAKDLIHRLKIVRESVRKIRTLQPGVLKRHRQSLHERIQKAGVDLPVDDERLVKEVIFFADKSDISEELTRLDSHFAQFAHHLRKNEPVGRTLEFMCQEIGREFNTLGAKANDVDISQLVVTCKAEMEKIREQIQNIE</sequence>
<organism evidence="8 9">
    <name type="scientific">Chthoniobacter flavus Ellin428</name>
    <dbReference type="NCBI Taxonomy" id="497964"/>
    <lineage>
        <taxon>Bacteria</taxon>
        <taxon>Pseudomonadati</taxon>
        <taxon>Verrucomicrobiota</taxon>
        <taxon>Spartobacteria</taxon>
        <taxon>Chthoniobacterales</taxon>
        <taxon>Chthoniobacteraceae</taxon>
        <taxon>Chthoniobacter</taxon>
    </lineage>
</organism>
<dbReference type="EMBL" id="ABVL01000013">
    <property type="protein sequence ID" value="EDY18377.1"/>
    <property type="molecule type" value="Genomic_DNA"/>
</dbReference>
<evidence type="ECO:0000256" key="5">
    <source>
        <dbReference type="ARBA" id="ARBA00035648"/>
    </source>
</evidence>
<evidence type="ECO:0000259" key="7">
    <source>
        <dbReference type="Pfam" id="PF08340"/>
    </source>
</evidence>
<protein>
    <recommendedName>
        <fullName evidence="10">YicC domain protein</fullName>
    </recommendedName>
</protein>
<name>B4D5H2_9BACT</name>